<dbReference type="SUPFAM" id="SSF47384">
    <property type="entry name" value="Homodimeric domain of signal transducing histidine kinase"/>
    <property type="match status" value="1"/>
</dbReference>
<dbReference type="SMART" id="SM00448">
    <property type="entry name" value="REC"/>
    <property type="match status" value="1"/>
</dbReference>
<dbReference type="CDD" id="cd00082">
    <property type="entry name" value="HisKA"/>
    <property type="match status" value="1"/>
</dbReference>
<evidence type="ECO:0000313" key="15">
    <source>
        <dbReference type="Proteomes" id="UP000187464"/>
    </source>
</evidence>
<dbReference type="Pfam" id="PF02518">
    <property type="entry name" value="HATPase_c"/>
    <property type="match status" value="1"/>
</dbReference>
<dbReference type="PROSITE" id="PS00041">
    <property type="entry name" value="HTH_ARAC_FAMILY_1"/>
    <property type="match status" value="1"/>
</dbReference>
<dbReference type="Pfam" id="PF07494">
    <property type="entry name" value="Reg_prop"/>
    <property type="match status" value="1"/>
</dbReference>
<comment type="catalytic activity">
    <reaction evidence="1">
        <text>ATP + protein L-histidine = ADP + protein N-phospho-L-histidine.</text>
        <dbReference type="EC" id="2.7.13.3"/>
    </reaction>
</comment>
<dbReference type="PRINTS" id="PR00344">
    <property type="entry name" value="BCTRLSENSOR"/>
</dbReference>
<dbReference type="InterPro" id="IPR005467">
    <property type="entry name" value="His_kinase_dom"/>
</dbReference>
<keyword evidence="10" id="KW-1133">Transmembrane helix</keyword>
<evidence type="ECO:0000259" key="11">
    <source>
        <dbReference type="PROSITE" id="PS01124"/>
    </source>
</evidence>
<dbReference type="Gene3D" id="3.30.565.10">
    <property type="entry name" value="Histidine kinase-like ATPase, C-terminal domain"/>
    <property type="match status" value="1"/>
</dbReference>
<dbReference type="Gene3D" id="3.40.50.2300">
    <property type="match status" value="1"/>
</dbReference>
<dbReference type="Pfam" id="PF07495">
    <property type="entry name" value="Y_Y_Y"/>
    <property type="match status" value="1"/>
</dbReference>
<keyword evidence="8" id="KW-0804">Transcription</keyword>
<dbReference type="Gene3D" id="2.130.10.10">
    <property type="entry name" value="YVTN repeat-like/Quinoprotein amine dehydrogenase"/>
    <property type="match status" value="3"/>
</dbReference>
<evidence type="ECO:0000256" key="5">
    <source>
        <dbReference type="ARBA" id="ARBA00022777"/>
    </source>
</evidence>
<evidence type="ECO:0000256" key="9">
    <source>
        <dbReference type="PROSITE-ProRule" id="PRU00169"/>
    </source>
</evidence>
<gene>
    <name evidence="14" type="ORF">PSM36_0905</name>
</gene>
<dbReference type="InterPro" id="IPR004358">
    <property type="entry name" value="Sig_transdc_His_kin-like_C"/>
</dbReference>
<dbReference type="InterPro" id="IPR036097">
    <property type="entry name" value="HisK_dim/P_sf"/>
</dbReference>
<evidence type="ECO:0000259" key="12">
    <source>
        <dbReference type="PROSITE" id="PS50109"/>
    </source>
</evidence>
<dbReference type="SUPFAM" id="SSF50998">
    <property type="entry name" value="Quinoprotein alcohol dehydrogenase-like"/>
    <property type="match status" value="1"/>
</dbReference>
<dbReference type="SUPFAM" id="SSF63829">
    <property type="entry name" value="Calcium-dependent phosphotriesterase"/>
    <property type="match status" value="1"/>
</dbReference>
<dbReference type="SMART" id="SM00387">
    <property type="entry name" value="HATPase_c"/>
    <property type="match status" value="1"/>
</dbReference>
<dbReference type="RefSeq" id="WP_076929220.1">
    <property type="nucleotide sequence ID" value="NZ_LT605205.1"/>
</dbReference>
<keyword evidence="7" id="KW-0238">DNA-binding</keyword>
<dbReference type="Pfam" id="PF00512">
    <property type="entry name" value="HisKA"/>
    <property type="match status" value="1"/>
</dbReference>
<dbReference type="PANTHER" id="PTHR43547">
    <property type="entry name" value="TWO-COMPONENT HISTIDINE KINASE"/>
    <property type="match status" value="1"/>
</dbReference>
<feature type="transmembrane region" description="Helical" evidence="10">
    <location>
        <begin position="764"/>
        <end position="783"/>
    </location>
</feature>
<dbReference type="PANTHER" id="PTHR43547:SF2">
    <property type="entry name" value="HYBRID SIGNAL TRANSDUCTION HISTIDINE KINASE C"/>
    <property type="match status" value="1"/>
</dbReference>
<dbReference type="CDD" id="cd00075">
    <property type="entry name" value="HATPase"/>
    <property type="match status" value="1"/>
</dbReference>
<dbReference type="PROSITE" id="PS50109">
    <property type="entry name" value="HIS_KIN"/>
    <property type="match status" value="1"/>
</dbReference>
<keyword evidence="4" id="KW-0808">Transferase</keyword>
<dbReference type="InterPro" id="IPR018062">
    <property type="entry name" value="HTH_AraC-typ_CS"/>
</dbReference>
<dbReference type="InterPro" id="IPR036890">
    <property type="entry name" value="HATPase_C_sf"/>
</dbReference>
<dbReference type="InterPro" id="IPR003661">
    <property type="entry name" value="HisK_dim/P_dom"/>
</dbReference>
<organism evidence="14 15">
    <name type="scientific">Proteiniphilum saccharofermentans</name>
    <dbReference type="NCBI Taxonomy" id="1642647"/>
    <lineage>
        <taxon>Bacteria</taxon>
        <taxon>Pseudomonadati</taxon>
        <taxon>Bacteroidota</taxon>
        <taxon>Bacteroidia</taxon>
        <taxon>Bacteroidales</taxon>
        <taxon>Dysgonomonadaceae</taxon>
        <taxon>Proteiniphilum</taxon>
    </lineage>
</organism>
<evidence type="ECO:0000256" key="2">
    <source>
        <dbReference type="ARBA" id="ARBA00012438"/>
    </source>
</evidence>
<evidence type="ECO:0000259" key="13">
    <source>
        <dbReference type="PROSITE" id="PS50110"/>
    </source>
</evidence>
<dbReference type="Pfam" id="PF12833">
    <property type="entry name" value="HTH_18"/>
    <property type="match status" value="1"/>
</dbReference>
<evidence type="ECO:0000256" key="1">
    <source>
        <dbReference type="ARBA" id="ARBA00000085"/>
    </source>
</evidence>
<feature type="domain" description="Response regulatory" evidence="13">
    <location>
        <begin position="1055"/>
        <end position="1170"/>
    </location>
</feature>
<dbReference type="InterPro" id="IPR001789">
    <property type="entry name" value="Sig_transdc_resp-reg_receiver"/>
</dbReference>
<dbReference type="Gene3D" id="1.10.10.60">
    <property type="entry name" value="Homeodomain-like"/>
    <property type="match status" value="2"/>
</dbReference>
<dbReference type="KEGG" id="psac:PSM36_0905"/>
<keyword evidence="10" id="KW-0472">Membrane</keyword>
<dbReference type="InterPro" id="IPR013783">
    <property type="entry name" value="Ig-like_fold"/>
</dbReference>
<evidence type="ECO:0000256" key="3">
    <source>
        <dbReference type="ARBA" id="ARBA00022553"/>
    </source>
</evidence>
<keyword evidence="6" id="KW-0805">Transcription regulation</keyword>
<evidence type="ECO:0000256" key="6">
    <source>
        <dbReference type="ARBA" id="ARBA00023015"/>
    </source>
</evidence>
<keyword evidence="5" id="KW-0418">Kinase</keyword>
<proteinExistence type="predicted"/>
<evidence type="ECO:0000256" key="7">
    <source>
        <dbReference type="ARBA" id="ARBA00023125"/>
    </source>
</evidence>
<dbReference type="SUPFAM" id="SSF46689">
    <property type="entry name" value="Homeodomain-like"/>
    <property type="match status" value="1"/>
</dbReference>
<dbReference type="SUPFAM" id="SSF52172">
    <property type="entry name" value="CheY-like"/>
    <property type="match status" value="1"/>
</dbReference>
<dbReference type="GO" id="GO:0003700">
    <property type="term" value="F:DNA-binding transcription factor activity"/>
    <property type="evidence" value="ECO:0007669"/>
    <property type="project" value="InterPro"/>
</dbReference>
<evidence type="ECO:0000256" key="4">
    <source>
        <dbReference type="ARBA" id="ARBA00022679"/>
    </source>
</evidence>
<dbReference type="GO" id="GO:0043565">
    <property type="term" value="F:sequence-specific DNA binding"/>
    <property type="evidence" value="ECO:0007669"/>
    <property type="project" value="InterPro"/>
</dbReference>
<sequence length="1305" mass="150166">MKRIISILFVLIVPLFLFAQEYIHYTTIDGLSGTDVTAICENENYLWIATNDGLNRFDGREFKVYRNNSTSHNCLTENNIETLMFDSRGLLWIGFKTGGADIFNPRENKFTHISEITDDYPQRIISIYEDSQNNIWLGSWEDGLYQLEPTDDSGLLYKVSKHYPQNIISGIIEKPTGKLWIGTYFGYFLYDIKKREDINIERNHYAITQFLDTGEPNSLWFSTWTNGLHTLEWDEDTFSVTERAVNSDVKDVYRIFSTADNQFYLGTWGDGVKKINLKHGPSVIPLKTDAPVIMSFFQDRYNKIWMGTYGNGLYRLDNENRGITGLSPINRNGFSAVYTLRYFGDNYMLVGTQGDGLFLYDIDKQVLLPKEIKGTGNSFHNYILSLYSDDKLLIVGNDETGMMYTSLQEDGYADFSLKKFSVDNNFGKVTSIFRDSKSRFWIGTKQFGLVSVKYDFSNDIFTDYVHYDSFGMDEITGFAEAFDGQIWVSSHSGIYLFNPSTNKIQQYGDSISEMVYSLTDDKKNKCLWLGTSCGLRKLDYSEVDKVENPFSPEMLPDGAIRNVILDEYDNLWFSISSRIFCYVNANHELKEINPGALNKQVFFSSAHCEMNNKQYIVFGGTENLLLIDPQTVLSQPNHTKILLTELQIDHQIVNVGQKVHGKVILHEDTEYINSLTLSYLCKWISLSFTEVGWDNYQNSYQYQIKGFSEEWQHLDISKPITFSRLPAGDYTLLIRSNGESLTEKNEPFWSLHISISPPWWQTNLFYLILSAVILLILFCLSRYTKNYYKKRQLQRLEEIEKKKKEELLKEKESFFAGLSHDLLTPFSLIIAPVKDLMRDRNMNEDQQEKLEIISKNATFLSDIFNTILDFKRAELIDTEVKEKNVELISFIRIIVNAFDYLAKSNGIELSYKPDVTTLFVSIDTIKLERVLYNLISNALKFTKEGGRVEVILNYNKSAGVFYIMINDTGIGINEQNRNKVFEKFYQEGKVANTQGLGLGLYTAKKFIHLMGGDINVDSAPEKGTTITINLPAKIAETVEPVFEDKEDTDTNNLFTILLVEDNDQLRDYLKNKLSTHFEVGLASNGVEALEFIKNNLPEIVISDVMMPEMDGFTLCSTIKNTPMYSDILVILLSAKASTEDEMQGYKAGADFYIKKPFDADILINQMVNVYATRQQHRKQIIADLLSPQNENSQLQPKDDFLQRAIRVIEEHLMDENFKLDEFASEMNLSKTVLHRKFKLIIGETPNIFIRNIRLKKAANMLKETELSVSEIAYLSGFNQAHYFIKCFKDLYKTTPKNFRIQNKGK</sequence>
<dbReference type="InterPro" id="IPR011006">
    <property type="entry name" value="CheY-like_superfamily"/>
</dbReference>
<dbReference type="InterPro" id="IPR011123">
    <property type="entry name" value="Y_Y_Y"/>
</dbReference>
<dbReference type="Gene3D" id="1.10.287.130">
    <property type="match status" value="1"/>
</dbReference>
<dbReference type="EC" id="2.7.13.3" evidence="2"/>
<keyword evidence="3 9" id="KW-0597">Phosphoprotein</keyword>
<dbReference type="Gene3D" id="2.60.40.10">
    <property type="entry name" value="Immunoglobulins"/>
    <property type="match status" value="1"/>
</dbReference>
<evidence type="ECO:0000256" key="8">
    <source>
        <dbReference type="ARBA" id="ARBA00023163"/>
    </source>
</evidence>
<dbReference type="PROSITE" id="PS50110">
    <property type="entry name" value="RESPONSE_REGULATORY"/>
    <property type="match status" value="1"/>
</dbReference>
<dbReference type="InterPro" id="IPR018060">
    <property type="entry name" value="HTH_AraC"/>
</dbReference>
<dbReference type="STRING" id="1642647.PSM36_0905"/>
<dbReference type="GO" id="GO:0000155">
    <property type="term" value="F:phosphorelay sensor kinase activity"/>
    <property type="evidence" value="ECO:0007669"/>
    <property type="project" value="InterPro"/>
</dbReference>
<dbReference type="InterPro" id="IPR011110">
    <property type="entry name" value="Reg_prop"/>
</dbReference>
<dbReference type="InterPro" id="IPR015943">
    <property type="entry name" value="WD40/YVTN_repeat-like_dom_sf"/>
</dbReference>
<dbReference type="InterPro" id="IPR011047">
    <property type="entry name" value="Quinoprotein_ADH-like_sf"/>
</dbReference>
<dbReference type="SMART" id="SM00342">
    <property type="entry name" value="HTH_ARAC"/>
    <property type="match status" value="1"/>
</dbReference>
<dbReference type="InterPro" id="IPR009057">
    <property type="entry name" value="Homeodomain-like_sf"/>
</dbReference>
<evidence type="ECO:0000256" key="10">
    <source>
        <dbReference type="SAM" id="Phobius"/>
    </source>
</evidence>
<feature type="domain" description="Histidine kinase" evidence="12">
    <location>
        <begin position="817"/>
        <end position="1034"/>
    </location>
</feature>
<name>A0A1R3SW15_9BACT</name>
<keyword evidence="15" id="KW-1185">Reference proteome</keyword>
<dbReference type="Pfam" id="PF00072">
    <property type="entry name" value="Response_reg"/>
    <property type="match status" value="1"/>
</dbReference>
<keyword evidence="10" id="KW-0812">Transmembrane</keyword>
<accession>A0A1R3SW15</accession>
<dbReference type="SUPFAM" id="SSF55874">
    <property type="entry name" value="ATPase domain of HSP90 chaperone/DNA topoisomerase II/histidine kinase"/>
    <property type="match status" value="1"/>
</dbReference>
<dbReference type="SMART" id="SM00388">
    <property type="entry name" value="HisKA"/>
    <property type="match status" value="1"/>
</dbReference>
<evidence type="ECO:0000313" key="14">
    <source>
        <dbReference type="EMBL" id="SCD19731.1"/>
    </source>
</evidence>
<dbReference type="FunFam" id="3.30.565.10:FF:000006">
    <property type="entry name" value="Sensor histidine kinase WalK"/>
    <property type="match status" value="1"/>
</dbReference>
<feature type="domain" description="HTH araC/xylS-type" evidence="11">
    <location>
        <begin position="1202"/>
        <end position="1301"/>
    </location>
</feature>
<dbReference type="InterPro" id="IPR003594">
    <property type="entry name" value="HATPase_dom"/>
</dbReference>
<reference evidence="15" key="1">
    <citation type="submission" date="2016-08" db="EMBL/GenBank/DDBJ databases">
        <authorList>
            <person name="Wibberg D."/>
        </authorList>
    </citation>
    <scope>NUCLEOTIDE SEQUENCE [LARGE SCALE GENOMIC DNA]</scope>
</reference>
<feature type="modified residue" description="4-aspartylphosphate" evidence="9">
    <location>
        <position position="1103"/>
    </location>
</feature>
<dbReference type="EMBL" id="LT605205">
    <property type="protein sequence ID" value="SCD19731.1"/>
    <property type="molecule type" value="Genomic_DNA"/>
</dbReference>
<dbReference type="Proteomes" id="UP000187464">
    <property type="component" value="Chromosome I"/>
</dbReference>
<protein>
    <recommendedName>
        <fullName evidence="2">histidine kinase</fullName>
        <ecNumber evidence="2">2.7.13.3</ecNumber>
    </recommendedName>
</protein>
<dbReference type="PROSITE" id="PS01124">
    <property type="entry name" value="HTH_ARAC_FAMILY_2"/>
    <property type="match status" value="1"/>
</dbReference>